<dbReference type="Proteomes" id="UP000010796">
    <property type="component" value="Chromosome"/>
</dbReference>
<dbReference type="HOGENOM" id="CLU_1649462_0_0_10"/>
<protein>
    <submittedName>
        <fullName evidence="1">Uncharacterized protein</fullName>
    </submittedName>
</protein>
<dbReference type="KEGG" id="evi:Echvi_4013"/>
<proteinExistence type="predicted"/>
<dbReference type="EMBL" id="CP003346">
    <property type="protein sequence ID" value="AGA80220.1"/>
    <property type="molecule type" value="Genomic_DNA"/>
</dbReference>
<keyword evidence="2" id="KW-1185">Reference proteome</keyword>
<gene>
    <name evidence="1" type="ordered locus">Echvi_4013</name>
</gene>
<reference evidence="2" key="1">
    <citation type="submission" date="2012-02" db="EMBL/GenBank/DDBJ databases">
        <title>The complete genome of Echinicola vietnamensis DSM 17526.</title>
        <authorList>
            <person name="Lucas S."/>
            <person name="Copeland A."/>
            <person name="Lapidus A."/>
            <person name="Glavina del Rio T."/>
            <person name="Dalin E."/>
            <person name="Tice H."/>
            <person name="Bruce D."/>
            <person name="Goodwin L."/>
            <person name="Pitluck S."/>
            <person name="Peters L."/>
            <person name="Ovchinnikova G."/>
            <person name="Teshima H."/>
            <person name="Kyrpides N."/>
            <person name="Mavromatis K."/>
            <person name="Ivanova N."/>
            <person name="Brettin T."/>
            <person name="Detter J.C."/>
            <person name="Han C."/>
            <person name="Larimer F."/>
            <person name="Land M."/>
            <person name="Hauser L."/>
            <person name="Markowitz V."/>
            <person name="Cheng J.-F."/>
            <person name="Hugenholtz P."/>
            <person name="Woyke T."/>
            <person name="Wu D."/>
            <person name="Brambilla E."/>
            <person name="Klenk H.-P."/>
            <person name="Eisen J.A."/>
        </authorList>
    </citation>
    <scope>NUCLEOTIDE SEQUENCE [LARGE SCALE GENOMIC DNA]</scope>
    <source>
        <strain evidence="2">DSM 17526 / LMG 23754 / KMM 6221</strain>
    </source>
</reference>
<accession>L0G5V1</accession>
<sequence length="160" mass="18191">MDKGLPQPQVPRIYLFKSLNLCSYLLSLYSGQTHLKKSSPFWFLSLMVSSSLVFIPKHHQKPKAESLTDLSPRQCLGVFPSPIASNRLKAQLTFFAATSQFKHIIFLLHLQGANGHYPFICPYVLHWAYMSSLTGDNFPYTAISTYLDTANSRMAVNWIF</sequence>
<name>L0G5V1_ECHVK</name>
<evidence type="ECO:0000313" key="1">
    <source>
        <dbReference type="EMBL" id="AGA80220.1"/>
    </source>
</evidence>
<evidence type="ECO:0000313" key="2">
    <source>
        <dbReference type="Proteomes" id="UP000010796"/>
    </source>
</evidence>
<dbReference type="AlphaFoldDB" id="L0G5V1"/>
<organism evidence="1 2">
    <name type="scientific">Echinicola vietnamensis (strain DSM 17526 / LMG 23754 / KMM 6221)</name>
    <dbReference type="NCBI Taxonomy" id="926556"/>
    <lineage>
        <taxon>Bacteria</taxon>
        <taxon>Pseudomonadati</taxon>
        <taxon>Bacteroidota</taxon>
        <taxon>Cytophagia</taxon>
        <taxon>Cytophagales</taxon>
        <taxon>Cyclobacteriaceae</taxon>
        <taxon>Echinicola</taxon>
    </lineage>
</organism>